<reference evidence="2" key="1">
    <citation type="submission" date="2011-11" db="EMBL/GenBank/DDBJ databases">
        <title>Complete sequence of Paenibacillus terrae HPL-003.</title>
        <authorList>
            <person name="Shin S.H."/>
            <person name="Kim S."/>
            <person name="Kim J.Y."/>
        </authorList>
    </citation>
    <scope>NUCLEOTIDE SEQUENCE [LARGE SCALE GENOMIC DNA]</scope>
    <source>
        <strain evidence="2">HPL-003</strain>
    </source>
</reference>
<dbReference type="STRING" id="985665.HPL003_01855"/>
<dbReference type="EMBL" id="CP003107">
    <property type="protein sequence ID" value="AET57155.1"/>
    <property type="molecule type" value="Genomic_DNA"/>
</dbReference>
<dbReference type="KEGG" id="pta:HPL003_01855"/>
<dbReference type="RefSeq" id="WP_014277938.1">
    <property type="nucleotide sequence ID" value="NC_016641.1"/>
</dbReference>
<reference evidence="1 2" key="3">
    <citation type="journal article" date="2012" name="J. Bacteriol.">
        <title>Genome Sequence of Paenibacillus terrae HPL-003, a Xylanase-Producing Bacterium Isolated from Soil Found in Forest Residue.</title>
        <authorList>
            <person name="Shin S.H."/>
            <person name="Kim S."/>
            <person name="Kim J.Y."/>
            <person name="Song H.Y."/>
            <person name="Cho S.J."/>
            <person name="Kim D.R."/>
            <person name="Lee K.I."/>
            <person name="Lim H.K."/>
            <person name="Park N.J."/>
            <person name="Hwang I.T."/>
            <person name="Yang K.S."/>
        </authorList>
    </citation>
    <scope>NUCLEOTIDE SEQUENCE [LARGE SCALE GENOMIC DNA]</scope>
    <source>
        <strain evidence="1 2">HPL-003</strain>
    </source>
</reference>
<proteinExistence type="predicted"/>
<evidence type="ECO:0000313" key="1">
    <source>
        <dbReference type="EMBL" id="AET57155.1"/>
    </source>
</evidence>
<dbReference type="Proteomes" id="UP000005876">
    <property type="component" value="Chromosome"/>
</dbReference>
<protein>
    <submittedName>
        <fullName evidence="1">Uncharacterized protein</fullName>
    </submittedName>
</protein>
<sequence length="107" mass="12605">MDSNKKLLALYTLYSNLISEFSKVKIPFAMDSFIKNESSSELREKMFSFLSKYYLSIEGQSFFSIIKENVKYLEQDENKYHFVDLKKPILKDIDETNGHLIKAFDIL</sequence>
<organism evidence="1 2">
    <name type="scientific">Paenibacillus terrae (strain HPL-003)</name>
    <dbReference type="NCBI Taxonomy" id="985665"/>
    <lineage>
        <taxon>Bacteria</taxon>
        <taxon>Bacillati</taxon>
        <taxon>Bacillota</taxon>
        <taxon>Bacilli</taxon>
        <taxon>Bacillales</taxon>
        <taxon>Paenibacillaceae</taxon>
        <taxon>Paenibacillus</taxon>
    </lineage>
</organism>
<dbReference type="HOGENOM" id="CLU_2411723_0_0_9"/>
<name>G7VXX7_PAETH</name>
<gene>
    <name evidence="1" type="ordered locus">HPL003_01855</name>
</gene>
<evidence type="ECO:0000313" key="2">
    <source>
        <dbReference type="Proteomes" id="UP000005876"/>
    </source>
</evidence>
<dbReference type="eggNOG" id="COG1196">
    <property type="taxonomic scope" value="Bacteria"/>
</dbReference>
<reference key="2">
    <citation type="submission" date="2011-11" db="EMBL/GenBank/DDBJ databases">
        <authorList>
            <person name="Shin S.H."/>
            <person name="Kim S."/>
            <person name="Kim J.Y."/>
        </authorList>
    </citation>
    <scope>NUCLEOTIDE SEQUENCE</scope>
    <source>
        <strain>HPL-003</strain>
    </source>
</reference>
<accession>G7VXX7</accession>
<dbReference type="AlphaFoldDB" id="G7VXX7"/>
<dbReference type="OrthoDB" id="9784297at2"/>